<gene>
    <name evidence="2" type="ORF">G443_003790</name>
</gene>
<proteinExistence type="predicted"/>
<name>A0ABT1JLX2_ACTCY</name>
<dbReference type="RefSeq" id="WP_272501094.1">
    <property type="nucleotide sequence ID" value="NZ_AUBJ02000001.1"/>
</dbReference>
<dbReference type="Proteomes" id="UP000791080">
    <property type="component" value="Unassembled WGS sequence"/>
</dbReference>
<feature type="compositionally biased region" description="Low complexity" evidence="1">
    <location>
        <begin position="8"/>
        <end position="18"/>
    </location>
</feature>
<keyword evidence="3" id="KW-1185">Reference proteome</keyword>
<reference evidence="2 3" key="1">
    <citation type="submission" date="2013-07" db="EMBL/GenBank/DDBJ databases">
        <authorList>
            <consortium name="DOE Joint Genome Institute"/>
            <person name="Reeve W."/>
            <person name="Huntemann M."/>
            <person name="Han J."/>
            <person name="Chen A."/>
            <person name="Kyrpides N."/>
            <person name="Mavromatis K."/>
            <person name="Markowitz V."/>
            <person name="Palaniappan K."/>
            <person name="Ivanova N."/>
            <person name="Schaumberg A."/>
            <person name="Pati A."/>
            <person name="Liolios K."/>
            <person name="Nordberg H.P."/>
            <person name="Cantor M.N."/>
            <person name="Hua S.X."/>
            <person name="Woyke T."/>
        </authorList>
    </citation>
    <scope>NUCLEOTIDE SEQUENCE [LARGE SCALE GENOMIC DNA]</scope>
    <source>
        <strain evidence="2 3">DSM 43889</strain>
    </source>
</reference>
<dbReference type="EMBL" id="AUBJ02000001">
    <property type="protein sequence ID" value="MCP2333520.1"/>
    <property type="molecule type" value="Genomic_DNA"/>
</dbReference>
<reference evidence="2 3" key="2">
    <citation type="submission" date="2022-06" db="EMBL/GenBank/DDBJ databases">
        <title>Genomic Encyclopedia of Type Strains, Phase I: the one thousand microbial genomes (KMG-I) project.</title>
        <authorList>
            <person name="Kyrpides N."/>
        </authorList>
    </citation>
    <scope>NUCLEOTIDE SEQUENCE [LARGE SCALE GENOMIC DNA]</scope>
    <source>
        <strain evidence="2 3">DSM 43889</strain>
    </source>
</reference>
<accession>A0ABT1JLX2</accession>
<comment type="caution">
    <text evidence="2">The sequence shown here is derived from an EMBL/GenBank/DDBJ whole genome shotgun (WGS) entry which is preliminary data.</text>
</comment>
<protein>
    <submittedName>
        <fullName evidence="2">Uncharacterized protein</fullName>
    </submittedName>
</protein>
<feature type="compositionally biased region" description="Polar residues" evidence="1">
    <location>
        <begin position="19"/>
        <end position="35"/>
    </location>
</feature>
<feature type="region of interest" description="Disordered" evidence="1">
    <location>
        <begin position="1"/>
        <end position="42"/>
    </location>
</feature>
<organism evidence="2 3">
    <name type="scientific">Actinoalloteichus caeruleus DSM 43889</name>
    <dbReference type="NCBI Taxonomy" id="1120930"/>
    <lineage>
        <taxon>Bacteria</taxon>
        <taxon>Bacillati</taxon>
        <taxon>Actinomycetota</taxon>
        <taxon>Actinomycetes</taxon>
        <taxon>Pseudonocardiales</taxon>
        <taxon>Pseudonocardiaceae</taxon>
        <taxon>Actinoalloteichus</taxon>
        <taxon>Actinoalloteichus cyanogriseus</taxon>
    </lineage>
</organism>
<sequence length="42" mass="4120">MRSGTWKAASQPAPAAPSTDGSDSSGAPASESTRAMTAATPR</sequence>
<evidence type="ECO:0000313" key="3">
    <source>
        <dbReference type="Proteomes" id="UP000791080"/>
    </source>
</evidence>
<evidence type="ECO:0000256" key="1">
    <source>
        <dbReference type="SAM" id="MobiDB-lite"/>
    </source>
</evidence>
<evidence type="ECO:0000313" key="2">
    <source>
        <dbReference type="EMBL" id="MCP2333520.1"/>
    </source>
</evidence>